<evidence type="ECO:0000313" key="1">
    <source>
        <dbReference type="EMBL" id="AZQ70927.1"/>
    </source>
</evidence>
<proteinExistence type="predicted"/>
<dbReference type="AlphaFoldDB" id="A0A3Q9FWV2"/>
<dbReference type="EMBL" id="CP034587">
    <property type="protein sequence ID" value="AZQ70927.1"/>
    <property type="molecule type" value="Genomic_DNA"/>
</dbReference>
<dbReference type="OrthoDB" id="4196475at2"/>
<keyword evidence="2" id="KW-1185">Reference proteome</keyword>
<accession>A0A3Q9FWV2</accession>
<dbReference type="Proteomes" id="UP000267900">
    <property type="component" value="Chromosome"/>
</dbReference>
<name>A0A3Q9FWV2_STRLT</name>
<protein>
    <submittedName>
        <fullName evidence="1">Uncharacterized protein</fullName>
    </submittedName>
</protein>
<gene>
    <name evidence="1" type="ORF">EKH77_06590</name>
</gene>
<organism evidence="1 2">
    <name type="scientific">Streptomyces luteoverticillatus</name>
    <name type="common">Streptoverticillium luteoverticillatus</name>
    <dbReference type="NCBI Taxonomy" id="66425"/>
    <lineage>
        <taxon>Bacteria</taxon>
        <taxon>Bacillati</taxon>
        <taxon>Actinomycetota</taxon>
        <taxon>Actinomycetes</taxon>
        <taxon>Kitasatosporales</taxon>
        <taxon>Streptomycetaceae</taxon>
        <taxon>Streptomyces</taxon>
    </lineage>
</organism>
<sequence>MTHAPVPVLPHPAPVTPAARRSYADHGFVHLPGLWDRALADGIAREGRERWPHAEIPRHGPRTPVTARRITRRGTPAASGPLLARTHLALTGTARALTGRLLVPTFAAYGYYEDDDEVFLHIDTEQCDLTLLTTAFGDVGPLHVHPGLIGSTMERLGELESDPAWDRAGGISVGYPDTGVTALNGHVLPHHRPGRPRPGLHAVAALCYRSLF</sequence>
<reference evidence="1 2" key="1">
    <citation type="submission" date="2018-12" db="EMBL/GenBank/DDBJ databases">
        <title>The whole draft genome of Streptomyce luteoverticillatus CGMCC 15060.</title>
        <authorList>
            <person name="Feng Z."/>
            <person name="Chen G."/>
            <person name="Zhang J."/>
            <person name="Zhu H."/>
            <person name="Yu X."/>
            <person name="Zhang W."/>
            <person name="Zhang X."/>
        </authorList>
    </citation>
    <scope>NUCLEOTIDE SEQUENCE [LARGE SCALE GENOMIC DNA]</scope>
    <source>
        <strain evidence="1 2">CGMCC 15060</strain>
    </source>
</reference>
<dbReference type="RefSeq" id="WP_126913486.1">
    <property type="nucleotide sequence ID" value="NZ_CP034587.1"/>
</dbReference>
<evidence type="ECO:0000313" key="2">
    <source>
        <dbReference type="Proteomes" id="UP000267900"/>
    </source>
</evidence>